<feature type="region of interest" description="Disordered" evidence="1">
    <location>
        <begin position="146"/>
        <end position="255"/>
    </location>
</feature>
<dbReference type="OrthoDB" id="10644468at2759"/>
<accession>A0A2I0UIM3</accession>
<reference evidence="3" key="2">
    <citation type="submission" date="2017-12" db="EMBL/GenBank/DDBJ databases">
        <title>Genome sequence of the Bar-tailed Godwit (Limosa lapponica baueri).</title>
        <authorList>
            <person name="Lima N.C.B."/>
            <person name="Parody-Merino A.M."/>
            <person name="Battley P.F."/>
            <person name="Fidler A.E."/>
            <person name="Prosdocimi F."/>
        </authorList>
    </citation>
    <scope>NUCLEOTIDE SEQUENCE [LARGE SCALE GENOMIC DNA]</scope>
</reference>
<name>A0A2I0UIM3_LIMLA</name>
<dbReference type="Proteomes" id="UP000233556">
    <property type="component" value="Unassembled WGS sequence"/>
</dbReference>
<proteinExistence type="predicted"/>
<protein>
    <submittedName>
        <fullName evidence="2">Endogenous retrovirus group k member 8 gag poly</fullName>
    </submittedName>
</protein>
<dbReference type="AlphaFoldDB" id="A0A2I0UIM3"/>
<gene>
    <name evidence="2" type="ORF">llap_3833</name>
</gene>
<sequence length="352" mass="38006">METEAAATLLTGILSKRGNEIPVKLLIKLIKLGQRWGHFSDTHMLFSVSEWRDFGGTMWQKTIKGNEKEEKEIKAVRKLWNTVLETLKVMKVEREVACAAAQMLGPGAAALNSQSKPGPIARFFGLLAVKGMTGTVCKTVAEIRANDAPDPPEEGKDLPLNPLQNSGKAEVSSAKPEQKSNAYAEVPPQKTSVKEGPETSTDLIDLGGAACRPPPTAPPPAAPPPLYPPLPSSSDSSGPPTPPGNKSRKLSSDATDKVLQTVLRRLEELDLRVGRKDDNTPSWLVNPSTPPRTTRWSGVIRDAILEGQWETAANLGRAPPFACPVVHVNESVSMNVYSGSDVREYSMAPVHE</sequence>
<keyword evidence="3" id="KW-1185">Reference proteome</keyword>
<evidence type="ECO:0000313" key="3">
    <source>
        <dbReference type="Proteomes" id="UP000233556"/>
    </source>
</evidence>
<evidence type="ECO:0000313" key="2">
    <source>
        <dbReference type="EMBL" id="PKU45891.1"/>
    </source>
</evidence>
<evidence type="ECO:0000256" key="1">
    <source>
        <dbReference type="SAM" id="MobiDB-lite"/>
    </source>
</evidence>
<reference evidence="3" key="1">
    <citation type="submission" date="2017-11" db="EMBL/GenBank/DDBJ databases">
        <authorList>
            <person name="Lima N.C."/>
            <person name="Parody-Merino A.M."/>
            <person name="Battley P.F."/>
            <person name="Fidler A.E."/>
            <person name="Prosdocimi F."/>
        </authorList>
    </citation>
    <scope>NUCLEOTIDE SEQUENCE [LARGE SCALE GENOMIC DNA]</scope>
</reference>
<feature type="compositionally biased region" description="Pro residues" evidence="1">
    <location>
        <begin position="212"/>
        <end position="231"/>
    </location>
</feature>
<dbReference type="EMBL" id="KZ505738">
    <property type="protein sequence ID" value="PKU45891.1"/>
    <property type="molecule type" value="Genomic_DNA"/>
</dbReference>
<organism evidence="2 3">
    <name type="scientific">Limosa lapponica baueri</name>
    <dbReference type="NCBI Taxonomy" id="1758121"/>
    <lineage>
        <taxon>Eukaryota</taxon>
        <taxon>Metazoa</taxon>
        <taxon>Chordata</taxon>
        <taxon>Craniata</taxon>
        <taxon>Vertebrata</taxon>
        <taxon>Euteleostomi</taxon>
        <taxon>Archelosauria</taxon>
        <taxon>Archosauria</taxon>
        <taxon>Dinosauria</taxon>
        <taxon>Saurischia</taxon>
        <taxon>Theropoda</taxon>
        <taxon>Coelurosauria</taxon>
        <taxon>Aves</taxon>
        <taxon>Neognathae</taxon>
        <taxon>Neoaves</taxon>
        <taxon>Charadriiformes</taxon>
        <taxon>Scolopacidae</taxon>
        <taxon>Limosa</taxon>
    </lineage>
</organism>